<name>A0A9P8CU19_MORAP</name>
<evidence type="ECO:0000256" key="1">
    <source>
        <dbReference type="ARBA" id="ARBA00022694"/>
    </source>
</evidence>
<dbReference type="AlphaFoldDB" id="A0A9P8CU19"/>
<feature type="region of interest" description="Disordered" evidence="3">
    <location>
        <begin position="299"/>
        <end position="324"/>
    </location>
</feature>
<dbReference type="PANTHER" id="PTHR11079:SF156">
    <property type="entry name" value="INACTIVE TRNA-SPECIFIC ADENOSINE DEAMINASE-LIKE PROTEIN 3-RELATED"/>
    <property type="match status" value="1"/>
</dbReference>
<feature type="compositionally biased region" description="Acidic residues" evidence="3">
    <location>
        <begin position="312"/>
        <end position="321"/>
    </location>
</feature>
<keyword evidence="1" id="KW-0819">tRNA processing</keyword>
<feature type="domain" description="CMP/dCMP-type deaminase" evidence="4">
    <location>
        <begin position="240"/>
        <end position="394"/>
    </location>
</feature>
<dbReference type="GO" id="GO:0002100">
    <property type="term" value="P:tRNA wobble adenosine to inosine editing"/>
    <property type="evidence" value="ECO:0007669"/>
    <property type="project" value="InterPro"/>
</dbReference>
<dbReference type="Pfam" id="PF00383">
    <property type="entry name" value="dCMP_cyt_deam_1"/>
    <property type="match status" value="1"/>
</dbReference>
<dbReference type="SUPFAM" id="SSF53927">
    <property type="entry name" value="Cytidine deaminase-like"/>
    <property type="match status" value="1"/>
</dbReference>
<accession>A0A9P8CU19</accession>
<comment type="similarity">
    <text evidence="2">Belongs to the cytidine and deoxycytidylate deaminase family. ADAT3 subfamily.</text>
</comment>
<dbReference type="GO" id="GO:0052717">
    <property type="term" value="F:tRNA-specific adenosine-34 deaminase activity"/>
    <property type="evidence" value="ECO:0007669"/>
    <property type="project" value="UniProtKB-EC"/>
</dbReference>
<feature type="compositionally biased region" description="Basic and acidic residues" evidence="3">
    <location>
        <begin position="253"/>
        <end position="262"/>
    </location>
</feature>
<evidence type="ECO:0000256" key="2">
    <source>
        <dbReference type="ARBA" id="ARBA00038160"/>
    </source>
</evidence>
<feature type="compositionally biased region" description="Low complexity" evidence="3">
    <location>
        <begin position="299"/>
        <end position="309"/>
    </location>
</feature>
<evidence type="ECO:0000256" key="3">
    <source>
        <dbReference type="SAM" id="MobiDB-lite"/>
    </source>
</evidence>
<feature type="compositionally biased region" description="Low complexity" evidence="3">
    <location>
        <begin position="236"/>
        <end position="249"/>
    </location>
</feature>
<organism evidence="5 6">
    <name type="scientific">Mortierella alpina</name>
    <name type="common">Oleaginous fungus</name>
    <name type="synonym">Mortierella renispora</name>
    <dbReference type="NCBI Taxonomy" id="64518"/>
    <lineage>
        <taxon>Eukaryota</taxon>
        <taxon>Fungi</taxon>
        <taxon>Fungi incertae sedis</taxon>
        <taxon>Mucoromycota</taxon>
        <taxon>Mortierellomycotina</taxon>
        <taxon>Mortierellomycetes</taxon>
        <taxon>Mortierellales</taxon>
        <taxon>Mortierellaceae</taxon>
        <taxon>Mortierella</taxon>
    </lineage>
</organism>
<feature type="region of interest" description="Disordered" evidence="3">
    <location>
        <begin position="227"/>
        <end position="278"/>
    </location>
</feature>
<dbReference type="PANTHER" id="PTHR11079">
    <property type="entry name" value="CYTOSINE DEAMINASE FAMILY MEMBER"/>
    <property type="match status" value="1"/>
</dbReference>
<dbReference type="InterPro" id="IPR016193">
    <property type="entry name" value="Cytidine_deaminase-like"/>
</dbReference>
<dbReference type="GO" id="GO:0005737">
    <property type="term" value="C:cytoplasm"/>
    <property type="evidence" value="ECO:0007669"/>
    <property type="project" value="TreeGrafter"/>
</dbReference>
<dbReference type="GO" id="GO:0046872">
    <property type="term" value="F:metal ion binding"/>
    <property type="evidence" value="ECO:0007669"/>
    <property type="project" value="UniProtKB-KW"/>
</dbReference>
<reference evidence="5" key="1">
    <citation type="submission" date="2021-07" db="EMBL/GenBank/DDBJ databases">
        <title>Draft genome of Mortierella alpina, strain LL118, isolated from an aspen leaf litter sample.</title>
        <authorList>
            <person name="Yang S."/>
            <person name="Vinatzer B.A."/>
        </authorList>
    </citation>
    <scope>NUCLEOTIDE SEQUENCE</scope>
    <source>
        <strain evidence="5">LL118</strain>
    </source>
</reference>
<dbReference type="PROSITE" id="PS51747">
    <property type="entry name" value="CYT_DCMP_DEAMINASES_2"/>
    <property type="match status" value="1"/>
</dbReference>
<feature type="compositionally biased region" description="Polar residues" evidence="3">
    <location>
        <begin position="267"/>
        <end position="278"/>
    </location>
</feature>
<sequence length="432" mass="47805">MINQVLPDAEVRPLETENVYISTIEPKQTNQVLKFIRSQLPPTKGLEHIKQIRKTTGQDGATQLEIVLCQESALSLQDLMQRLETVGLNEVVTPRIHGVPVYPPLTRHQFEIWKQAWPTTFREDTNRHPEISESELEAILGHIQSTWRLATEAASKGEIPSVAVIVDPSTQEIRAHAYDTRNSTKHILNHAVMNCVEAVAKRERDGCRTHGPQHHHQHFHDLLQSTEQGASATAESSSLDAKSSSMDRSPNCGEKRKDHPSSEEDQSLSSDAATSSRIVSKSNDVEEIFLVPRTTAKTTTATTTTTTTTQSDDAEHDDEDGIGGTSRATGKKAYLCTGYDVYLTHEPCVMCSMALVHSRVGRVFYTIPMPASGGLGSVHKIHSHPNLNHHFFVYQHVGHEELDRDAAAWTGVTSGLVSLDDARALQHQNVDC</sequence>
<proteinExistence type="inferred from homology"/>
<dbReference type="EMBL" id="JAIFTL010000360">
    <property type="protein sequence ID" value="KAG9319883.1"/>
    <property type="molecule type" value="Genomic_DNA"/>
</dbReference>
<dbReference type="CDD" id="cd01285">
    <property type="entry name" value="nucleoside_deaminase"/>
    <property type="match status" value="1"/>
</dbReference>
<evidence type="ECO:0000259" key="4">
    <source>
        <dbReference type="PROSITE" id="PS51747"/>
    </source>
</evidence>
<protein>
    <recommendedName>
        <fullName evidence="4">CMP/dCMP-type deaminase domain-containing protein</fullName>
    </recommendedName>
</protein>
<evidence type="ECO:0000313" key="6">
    <source>
        <dbReference type="Proteomes" id="UP000717515"/>
    </source>
</evidence>
<dbReference type="InterPro" id="IPR002125">
    <property type="entry name" value="CMP_dCMP_dom"/>
</dbReference>
<comment type="caution">
    <text evidence="5">The sequence shown here is derived from an EMBL/GenBank/DDBJ whole genome shotgun (WGS) entry which is preliminary data.</text>
</comment>
<dbReference type="Proteomes" id="UP000717515">
    <property type="component" value="Unassembled WGS sequence"/>
</dbReference>
<evidence type="ECO:0000313" key="5">
    <source>
        <dbReference type="EMBL" id="KAG9319883.1"/>
    </source>
</evidence>
<dbReference type="GO" id="GO:0005634">
    <property type="term" value="C:nucleus"/>
    <property type="evidence" value="ECO:0007669"/>
    <property type="project" value="TreeGrafter"/>
</dbReference>
<dbReference type="Gene3D" id="3.40.140.10">
    <property type="entry name" value="Cytidine Deaminase, domain 2"/>
    <property type="match status" value="2"/>
</dbReference>
<gene>
    <name evidence="5" type="ORF">KVV02_003896</name>
</gene>